<protein>
    <recommendedName>
        <fullName evidence="2">Heterokaryon incompatibility domain-containing protein</fullName>
    </recommendedName>
</protein>
<dbReference type="OrthoDB" id="5125733at2759"/>
<dbReference type="AlphaFoldDB" id="A0A553HQP8"/>
<keyword evidence="4" id="KW-1185">Reference proteome</keyword>
<proteinExistence type="predicted"/>
<feature type="region of interest" description="Disordered" evidence="1">
    <location>
        <begin position="1"/>
        <end position="23"/>
    </location>
</feature>
<reference evidence="4" key="1">
    <citation type="submission" date="2019-06" db="EMBL/GenBank/DDBJ databases">
        <title>Draft genome sequence of the griseofulvin-producing fungus Xylaria cubensis strain G536.</title>
        <authorList>
            <person name="Mead M.E."/>
            <person name="Raja H.A."/>
            <person name="Steenwyk J.L."/>
            <person name="Knowles S.L."/>
            <person name="Oberlies N.H."/>
            <person name="Rokas A."/>
        </authorList>
    </citation>
    <scope>NUCLEOTIDE SEQUENCE [LARGE SCALE GENOMIC DNA]</scope>
    <source>
        <strain evidence="4">G536</strain>
    </source>
</reference>
<evidence type="ECO:0000256" key="1">
    <source>
        <dbReference type="SAM" id="MobiDB-lite"/>
    </source>
</evidence>
<evidence type="ECO:0000313" key="3">
    <source>
        <dbReference type="EMBL" id="TRX90230.1"/>
    </source>
</evidence>
<name>A0A553HQP8_9PEZI</name>
<comment type="caution">
    <text evidence="3">The sequence shown here is derived from an EMBL/GenBank/DDBJ whole genome shotgun (WGS) entry which is preliminary data.</text>
</comment>
<feature type="compositionally biased region" description="Basic and acidic residues" evidence="1">
    <location>
        <begin position="11"/>
        <end position="23"/>
    </location>
</feature>
<sequence length="538" mass="61016">MPHNSGVSLSTRRETGEPEEVHREAFNKERPARLIKIQPGISGAVTARLIDTEEQDYHFAALSYCWGKHDTEQERRWQLTEVNKFAHYREIKVESLPSTVRDGILIAARLKLAYIWIDALCITQDSTLDWAREAAKMGGIYLGSVVTIAASASTSVHQGAFNSQSQRTCDADEFDDLVTTEGCLRDGRRSRLYILPYNPSAPDIYDDEVIKAPLSKRAWTYQEFALPQRTLYYTSKQLFWECSHCRLSEDNLPQAQRQRPYPILDFEYTLEPETIAKYWYIGAVQEYSRRKMTFAKDKLVAISALARATYHNRPADYIAGLWRDSLLFGLKWIRDGQGSKSKSMACPSWSWASQNSGVSYRLFSEEYDDLSRCSSGSISDNVEDRISDALPRITGVNWEPDPVNPFGDVSSAYIDIHTKVGTGIVLRDYFNDNHLPYGWEDGQALMVPYVRNNGVADWLLAKAIMDSSGLPEGPVTVALLRGLESSTHVFFLLEKLHVNANEYKRVGIGVLESNDIPLSEIENSEYTKGWVEETIRLV</sequence>
<feature type="compositionally biased region" description="Polar residues" evidence="1">
    <location>
        <begin position="1"/>
        <end position="10"/>
    </location>
</feature>
<dbReference type="PANTHER" id="PTHR33112:SF16">
    <property type="entry name" value="HETEROKARYON INCOMPATIBILITY DOMAIN-CONTAINING PROTEIN"/>
    <property type="match status" value="1"/>
</dbReference>
<dbReference type="STRING" id="2512241.A0A553HQP8"/>
<evidence type="ECO:0000259" key="2">
    <source>
        <dbReference type="Pfam" id="PF06985"/>
    </source>
</evidence>
<accession>A0A553HQP8</accession>
<dbReference type="Pfam" id="PF06985">
    <property type="entry name" value="HET"/>
    <property type="match status" value="1"/>
</dbReference>
<dbReference type="PANTHER" id="PTHR33112">
    <property type="entry name" value="DOMAIN PROTEIN, PUTATIVE-RELATED"/>
    <property type="match status" value="1"/>
</dbReference>
<dbReference type="InterPro" id="IPR010730">
    <property type="entry name" value="HET"/>
</dbReference>
<dbReference type="Proteomes" id="UP000319160">
    <property type="component" value="Unassembled WGS sequence"/>
</dbReference>
<feature type="domain" description="Heterokaryon incompatibility" evidence="2">
    <location>
        <begin position="59"/>
        <end position="223"/>
    </location>
</feature>
<evidence type="ECO:0000313" key="4">
    <source>
        <dbReference type="Proteomes" id="UP000319160"/>
    </source>
</evidence>
<organism evidence="3 4">
    <name type="scientific">Xylaria flabelliformis</name>
    <dbReference type="NCBI Taxonomy" id="2512241"/>
    <lineage>
        <taxon>Eukaryota</taxon>
        <taxon>Fungi</taxon>
        <taxon>Dikarya</taxon>
        <taxon>Ascomycota</taxon>
        <taxon>Pezizomycotina</taxon>
        <taxon>Sordariomycetes</taxon>
        <taxon>Xylariomycetidae</taxon>
        <taxon>Xylariales</taxon>
        <taxon>Xylariaceae</taxon>
        <taxon>Xylaria</taxon>
    </lineage>
</organism>
<dbReference type="EMBL" id="VFLP01000058">
    <property type="protein sequence ID" value="TRX90230.1"/>
    <property type="molecule type" value="Genomic_DNA"/>
</dbReference>
<gene>
    <name evidence="3" type="ORF">FHL15_008958</name>
</gene>